<evidence type="ECO:0008006" key="6">
    <source>
        <dbReference type="Google" id="ProtNLM"/>
    </source>
</evidence>
<evidence type="ECO:0000313" key="5">
    <source>
        <dbReference type="Proteomes" id="UP000326924"/>
    </source>
</evidence>
<feature type="transmembrane region" description="Helical" evidence="2">
    <location>
        <begin position="171"/>
        <end position="192"/>
    </location>
</feature>
<proteinExistence type="predicted"/>
<comment type="caution">
    <text evidence="4">The sequence shown here is derived from an EMBL/GenBank/DDBJ whole genome shotgun (WGS) entry which is preliminary data.</text>
</comment>
<keyword evidence="2" id="KW-1133">Transmembrane helix</keyword>
<dbReference type="EMBL" id="VXIS01000040">
    <property type="protein sequence ID" value="KAA8911002.1"/>
    <property type="molecule type" value="Genomic_DNA"/>
</dbReference>
<gene>
    <name evidence="4" type="ORF">FN846DRAFT_917293</name>
</gene>
<accession>A0A5J5F4A7</accession>
<dbReference type="Proteomes" id="UP000326924">
    <property type="component" value="Unassembled WGS sequence"/>
</dbReference>
<keyword evidence="5" id="KW-1185">Reference proteome</keyword>
<keyword evidence="2" id="KW-0812">Transmembrane</keyword>
<protein>
    <recommendedName>
        <fullName evidence="6">Integral membrane protein</fullName>
    </recommendedName>
</protein>
<feature type="region of interest" description="Disordered" evidence="1">
    <location>
        <begin position="120"/>
        <end position="159"/>
    </location>
</feature>
<feature type="chain" id="PRO_5023854755" description="Integral membrane protein" evidence="3">
    <location>
        <begin position="35"/>
        <end position="331"/>
    </location>
</feature>
<dbReference type="OrthoDB" id="5379822at2759"/>
<evidence type="ECO:0000256" key="3">
    <source>
        <dbReference type="SAM" id="SignalP"/>
    </source>
</evidence>
<dbReference type="InParanoid" id="A0A5J5F4A7"/>
<organism evidence="4 5">
    <name type="scientific">Sphaerosporella brunnea</name>
    <dbReference type="NCBI Taxonomy" id="1250544"/>
    <lineage>
        <taxon>Eukaryota</taxon>
        <taxon>Fungi</taxon>
        <taxon>Dikarya</taxon>
        <taxon>Ascomycota</taxon>
        <taxon>Pezizomycotina</taxon>
        <taxon>Pezizomycetes</taxon>
        <taxon>Pezizales</taxon>
        <taxon>Pyronemataceae</taxon>
        <taxon>Sphaerosporella</taxon>
    </lineage>
</organism>
<dbReference type="AlphaFoldDB" id="A0A5J5F4A7"/>
<evidence type="ECO:0000256" key="1">
    <source>
        <dbReference type="SAM" id="MobiDB-lite"/>
    </source>
</evidence>
<reference evidence="4 5" key="1">
    <citation type="submission" date="2019-09" db="EMBL/GenBank/DDBJ databases">
        <title>Draft genome of the ectomycorrhizal ascomycete Sphaerosporella brunnea.</title>
        <authorList>
            <consortium name="DOE Joint Genome Institute"/>
            <person name="Benucci G.M."/>
            <person name="Marozzi G."/>
            <person name="Antonielli L."/>
            <person name="Sanchez S."/>
            <person name="Marco P."/>
            <person name="Wang X."/>
            <person name="Falini L.B."/>
            <person name="Barry K."/>
            <person name="Haridas S."/>
            <person name="Lipzen A."/>
            <person name="Labutti K."/>
            <person name="Grigoriev I.V."/>
            <person name="Murat C."/>
            <person name="Martin F."/>
            <person name="Albertini E."/>
            <person name="Donnini D."/>
            <person name="Bonito G."/>
        </authorList>
    </citation>
    <scope>NUCLEOTIDE SEQUENCE [LARGE SCALE GENOMIC DNA]</scope>
    <source>
        <strain evidence="4 5">Sb_GMNB300</strain>
    </source>
</reference>
<sequence length="331" mass="36739">MFTRDALGMVRKRKARAFTWSLVLLCVFMATARAQEILVFNSTTGLPDCAYSCTDLYSAQYDCQHYTGNRTSCFCETSYIDTKPKGWGCDEVCPINTDRQRVSKYLQAVCGTSLGVDSTDNLPNNNNNNNTTTEGGNSHNSTATVSDDKSNETNDSRSEKGAHWWRKNWPFFFLALMVVITSILVLAFAGPLRKYLRRRRSRQLAQATMPTYWPPAAAASTISSVHPPSRHYSNAYSSMSTRSKEGYLSSGMLDTPAPLSPAITPQPGRPAIRTLFASQLATGSDMRLETGGTGHENSGWWSKLAFWRKSSTPGNVEKRVSAREAYFGRLV</sequence>
<evidence type="ECO:0000256" key="2">
    <source>
        <dbReference type="SAM" id="Phobius"/>
    </source>
</evidence>
<name>A0A5J5F4A7_9PEZI</name>
<evidence type="ECO:0000313" key="4">
    <source>
        <dbReference type="EMBL" id="KAA8911002.1"/>
    </source>
</evidence>
<feature type="compositionally biased region" description="Low complexity" evidence="1">
    <location>
        <begin position="124"/>
        <end position="133"/>
    </location>
</feature>
<keyword evidence="2" id="KW-0472">Membrane</keyword>
<feature type="compositionally biased region" description="Basic and acidic residues" evidence="1">
    <location>
        <begin position="146"/>
        <end position="159"/>
    </location>
</feature>
<keyword evidence="3" id="KW-0732">Signal</keyword>
<feature type="signal peptide" evidence="3">
    <location>
        <begin position="1"/>
        <end position="34"/>
    </location>
</feature>
<feature type="compositionally biased region" description="Polar residues" evidence="1">
    <location>
        <begin position="134"/>
        <end position="145"/>
    </location>
</feature>